<gene>
    <name evidence="2" type="primary">LOC113417981</name>
</gene>
<dbReference type="AlphaFoldDB" id="A0A6J1UPV0"/>
<evidence type="ECO:0000313" key="2">
    <source>
        <dbReference type="RefSeq" id="XP_026532395.1"/>
    </source>
</evidence>
<dbReference type="Proteomes" id="UP000504612">
    <property type="component" value="Unplaced"/>
</dbReference>
<dbReference type="PANTHER" id="PTHR45913:SF22">
    <property type="entry name" value="SCAN BOX DOMAIN-CONTAINING PROTEIN"/>
    <property type="match status" value="1"/>
</dbReference>
<sequence length="353" mass="40142">MAEAEKSKKKCRQYSVEYLKYGFIPASSNQQLPQCLICGKVFSNEAMKPSRLNEHLKKAHPDKADKNLTFFQSLRDKFQKRPTLSHMFSNASQPNTDGLCASYNISLLIAKSGKPHTIGEELILPAISEVLSTVLHKSPHDIIKTIPLSNNSVQRCIDEMAENVEDILCSILRTTDFALQLDESTLPGNESLLLAYVRFIKDKSLTQELFFAKQLNTDTKGESIFHVVEQFFKDKEIPLTNILACATDGAPSMTGRYCGYVAYLKKAVPNVFTIHCVIHRQHLVAKNLSDRLNKSLHTVITAVNKIKVHALNDRLFRELCVENDEDFDRLLLHTEVHWLLKGNCLRRFYNHPK</sequence>
<dbReference type="KEGG" id="nss:113417981"/>
<keyword evidence="1" id="KW-1185">Reference proteome</keyword>
<reference evidence="2" key="1">
    <citation type="submission" date="2025-08" db="UniProtKB">
        <authorList>
            <consortium name="RefSeq"/>
        </authorList>
    </citation>
    <scope>IDENTIFICATION</scope>
</reference>
<name>A0A6J1UPV0_9SAUR</name>
<organism evidence="1 2">
    <name type="scientific">Notechis scutatus</name>
    <name type="common">mainland tiger snake</name>
    <dbReference type="NCBI Taxonomy" id="8663"/>
    <lineage>
        <taxon>Eukaryota</taxon>
        <taxon>Metazoa</taxon>
        <taxon>Chordata</taxon>
        <taxon>Craniata</taxon>
        <taxon>Vertebrata</taxon>
        <taxon>Euteleostomi</taxon>
        <taxon>Lepidosauria</taxon>
        <taxon>Squamata</taxon>
        <taxon>Bifurcata</taxon>
        <taxon>Unidentata</taxon>
        <taxon>Episquamata</taxon>
        <taxon>Toxicofera</taxon>
        <taxon>Serpentes</taxon>
        <taxon>Colubroidea</taxon>
        <taxon>Elapidae</taxon>
        <taxon>Hydrophiinae</taxon>
        <taxon>Notechis</taxon>
    </lineage>
</organism>
<proteinExistence type="predicted"/>
<accession>A0A6J1UPV0</accession>
<evidence type="ECO:0000313" key="1">
    <source>
        <dbReference type="Proteomes" id="UP000504612"/>
    </source>
</evidence>
<dbReference type="RefSeq" id="XP_026532395.1">
    <property type="nucleotide sequence ID" value="XM_026676610.1"/>
</dbReference>
<dbReference type="GeneID" id="113417981"/>
<dbReference type="PANTHER" id="PTHR45913">
    <property type="entry name" value="EPM2A-INTERACTING PROTEIN 1"/>
    <property type="match status" value="1"/>
</dbReference>
<protein>
    <submittedName>
        <fullName evidence="2">SCAN domain-containing protein 3-like</fullName>
    </submittedName>
</protein>